<dbReference type="PROSITE" id="PS50937">
    <property type="entry name" value="HTH_MERR_2"/>
    <property type="match status" value="1"/>
</dbReference>
<dbReference type="GO" id="GO:0003677">
    <property type="term" value="F:DNA binding"/>
    <property type="evidence" value="ECO:0007669"/>
    <property type="project" value="UniProtKB-KW"/>
</dbReference>
<gene>
    <name evidence="7" type="ORF">FD30_GL000227</name>
</gene>
<feature type="domain" description="HTH merR-type" evidence="6">
    <location>
        <begin position="1"/>
        <end position="68"/>
    </location>
</feature>
<evidence type="ECO:0000313" key="7">
    <source>
        <dbReference type="EMBL" id="KRK77309.1"/>
    </source>
</evidence>
<dbReference type="PANTHER" id="PTHR30204">
    <property type="entry name" value="REDOX-CYCLING DRUG-SENSING TRANSCRIPTIONAL ACTIVATOR SOXR"/>
    <property type="match status" value="1"/>
</dbReference>
<dbReference type="Pfam" id="PF13411">
    <property type="entry name" value="MerR_1"/>
    <property type="match status" value="1"/>
</dbReference>
<evidence type="ECO:0000256" key="4">
    <source>
        <dbReference type="ARBA" id="ARBA00023163"/>
    </source>
</evidence>
<keyword evidence="3" id="KW-0238">DNA-binding</keyword>
<keyword evidence="1" id="KW-0678">Repressor</keyword>
<keyword evidence="2" id="KW-0805">Transcription regulation</keyword>
<evidence type="ECO:0000259" key="6">
    <source>
        <dbReference type="PROSITE" id="PS50937"/>
    </source>
</evidence>
<evidence type="ECO:0000256" key="2">
    <source>
        <dbReference type="ARBA" id="ARBA00023015"/>
    </source>
</evidence>
<keyword evidence="4" id="KW-0804">Transcription</keyword>
<evidence type="ECO:0000256" key="3">
    <source>
        <dbReference type="ARBA" id="ARBA00023125"/>
    </source>
</evidence>
<dbReference type="EMBL" id="AZDT01000008">
    <property type="protein sequence ID" value="KRK77309.1"/>
    <property type="molecule type" value="Genomic_DNA"/>
</dbReference>
<dbReference type="AlphaFoldDB" id="A0A0R1K1G5"/>
<feature type="coiled-coil region" evidence="5">
    <location>
        <begin position="76"/>
        <end position="103"/>
    </location>
</feature>
<dbReference type="OrthoDB" id="9811174at2"/>
<evidence type="ECO:0000256" key="1">
    <source>
        <dbReference type="ARBA" id="ARBA00022491"/>
    </source>
</evidence>
<dbReference type="InterPro" id="IPR009061">
    <property type="entry name" value="DNA-bd_dom_put_sf"/>
</dbReference>
<protein>
    <recommendedName>
        <fullName evidence="6">HTH merR-type domain-containing protein</fullName>
    </recommendedName>
</protein>
<reference evidence="7 8" key="1">
    <citation type="journal article" date="2015" name="Genome Announc.">
        <title>Expanding the biotechnology potential of lactobacilli through comparative genomics of 213 strains and associated genera.</title>
        <authorList>
            <person name="Sun Z."/>
            <person name="Harris H.M."/>
            <person name="McCann A."/>
            <person name="Guo C."/>
            <person name="Argimon S."/>
            <person name="Zhang W."/>
            <person name="Yang X."/>
            <person name="Jeffery I.B."/>
            <person name="Cooney J.C."/>
            <person name="Kagawa T.F."/>
            <person name="Liu W."/>
            <person name="Song Y."/>
            <person name="Salvetti E."/>
            <person name="Wrobel A."/>
            <person name="Rasinkangas P."/>
            <person name="Parkhill J."/>
            <person name="Rea M.C."/>
            <person name="O'Sullivan O."/>
            <person name="Ritari J."/>
            <person name="Douillard F.P."/>
            <person name="Paul Ross R."/>
            <person name="Yang R."/>
            <person name="Briner A.E."/>
            <person name="Felis G.E."/>
            <person name="de Vos W.M."/>
            <person name="Barrangou R."/>
            <person name="Klaenhammer T.R."/>
            <person name="Caufield P.W."/>
            <person name="Cui Y."/>
            <person name="Zhang H."/>
            <person name="O'Toole P.W."/>
        </authorList>
    </citation>
    <scope>NUCLEOTIDE SEQUENCE [LARGE SCALE GENOMIC DNA]</scope>
    <source>
        <strain evidence="7 8">DSM 19117</strain>
    </source>
</reference>
<proteinExistence type="predicted"/>
<dbReference type="Gene3D" id="1.10.1660.10">
    <property type="match status" value="1"/>
</dbReference>
<dbReference type="PRINTS" id="PR00040">
    <property type="entry name" value="HTHMERR"/>
</dbReference>
<dbReference type="InterPro" id="IPR047057">
    <property type="entry name" value="MerR_fam"/>
</dbReference>
<dbReference type="InterPro" id="IPR000551">
    <property type="entry name" value="MerR-type_HTH_dom"/>
</dbReference>
<dbReference type="GeneID" id="84782208"/>
<sequence>MQIKAAATASGVSAYTIRFYEKKGLLTIPRNANGVREFDQDALNRLRWIQCYRQAGLSLKEINQIITGDLTQAGYLDLLDAAKHRLEAQIDDLRHTEACLETKRHATLDGERLTDMTTCAPTPYVAKNAEA</sequence>
<dbReference type="RefSeq" id="WP_024746810.1">
    <property type="nucleotide sequence ID" value="NZ_AZDT01000008.1"/>
</dbReference>
<comment type="caution">
    <text evidence="7">The sequence shown here is derived from an EMBL/GenBank/DDBJ whole genome shotgun (WGS) entry which is preliminary data.</text>
</comment>
<dbReference type="GO" id="GO:0003700">
    <property type="term" value="F:DNA-binding transcription factor activity"/>
    <property type="evidence" value="ECO:0007669"/>
    <property type="project" value="InterPro"/>
</dbReference>
<keyword evidence="8" id="KW-1185">Reference proteome</keyword>
<dbReference type="Proteomes" id="UP000051162">
    <property type="component" value="Unassembled WGS sequence"/>
</dbReference>
<keyword evidence="5" id="KW-0175">Coiled coil</keyword>
<name>A0A0R1K1G5_9LACO</name>
<dbReference type="STRING" id="1423773.FD30_GL000227"/>
<dbReference type="PATRIC" id="fig|1423773.3.peg.229"/>
<organism evidence="7 8">
    <name type="scientific">Levilactobacillus namurensis DSM 19117</name>
    <dbReference type="NCBI Taxonomy" id="1423773"/>
    <lineage>
        <taxon>Bacteria</taxon>
        <taxon>Bacillati</taxon>
        <taxon>Bacillota</taxon>
        <taxon>Bacilli</taxon>
        <taxon>Lactobacillales</taxon>
        <taxon>Lactobacillaceae</taxon>
        <taxon>Levilactobacillus</taxon>
    </lineage>
</organism>
<dbReference type="SUPFAM" id="SSF46955">
    <property type="entry name" value="Putative DNA-binding domain"/>
    <property type="match status" value="1"/>
</dbReference>
<accession>A0A0R1K1G5</accession>
<dbReference type="SMART" id="SM00422">
    <property type="entry name" value="HTH_MERR"/>
    <property type="match status" value="1"/>
</dbReference>
<dbReference type="PANTHER" id="PTHR30204:SF69">
    <property type="entry name" value="MERR-FAMILY TRANSCRIPTIONAL REGULATOR"/>
    <property type="match status" value="1"/>
</dbReference>
<evidence type="ECO:0000313" key="8">
    <source>
        <dbReference type="Proteomes" id="UP000051162"/>
    </source>
</evidence>
<evidence type="ECO:0000256" key="5">
    <source>
        <dbReference type="SAM" id="Coils"/>
    </source>
</evidence>